<dbReference type="EMBL" id="JAYMRP010000004">
    <property type="protein sequence ID" value="MFB8772378.1"/>
    <property type="molecule type" value="Genomic_DNA"/>
</dbReference>
<dbReference type="SUPFAM" id="SSF53955">
    <property type="entry name" value="Lysozyme-like"/>
    <property type="match status" value="1"/>
</dbReference>
<evidence type="ECO:0000313" key="5">
    <source>
        <dbReference type="Proteomes" id="UP001585080"/>
    </source>
</evidence>
<feature type="region of interest" description="Disordered" evidence="1">
    <location>
        <begin position="152"/>
        <end position="174"/>
    </location>
</feature>
<organism evidence="4 5">
    <name type="scientific">Streptomyces broussonetiae</name>
    <dbReference type="NCBI Taxonomy" id="2686304"/>
    <lineage>
        <taxon>Bacteria</taxon>
        <taxon>Bacillati</taxon>
        <taxon>Actinomycetota</taxon>
        <taxon>Actinomycetes</taxon>
        <taxon>Kitasatosporales</taxon>
        <taxon>Streptomycetaceae</taxon>
        <taxon>Streptomyces</taxon>
    </lineage>
</organism>
<evidence type="ECO:0000259" key="3">
    <source>
        <dbReference type="Pfam" id="PF01464"/>
    </source>
</evidence>
<keyword evidence="5" id="KW-1185">Reference proteome</keyword>
<keyword evidence="2" id="KW-1133">Transmembrane helix</keyword>
<name>A0ABV5E6A2_9ACTN</name>
<dbReference type="Pfam" id="PF01464">
    <property type="entry name" value="SLT"/>
    <property type="match status" value="1"/>
</dbReference>
<keyword evidence="2" id="KW-0812">Transmembrane</keyword>
<evidence type="ECO:0000256" key="2">
    <source>
        <dbReference type="SAM" id="Phobius"/>
    </source>
</evidence>
<dbReference type="PROSITE" id="PS51257">
    <property type="entry name" value="PROKAR_LIPOPROTEIN"/>
    <property type="match status" value="1"/>
</dbReference>
<dbReference type="Gene3D" id="1.10.530.10">
    <property type="match status" value="1"/>
</dbReference>
<feature type="transmembrane region" description="Helical" evidence="2">
    <location>
        <begin position="25"/>
        <end position="58"/>
    </location>
</feature>
<accession>A0ABV5E6A2</accession>
<reference evidence="4 5" key="1">
    <citation type="submission" date="2024-01" db="EMBL/GenBank/DDBJ databases">
        <title>Genome mining of biosynthetic gene clusters to explore secondary metabolites of Streptomyces sp.</title>
        <authorList>
            <person name="Baig A."/>
            <person name="Ajitkumar Shintre N."/>
            <person name="Kumar H."/>
            <person name="Anbarasu A."/>
            <person name="Ramaiah S."/>
        </authorList>
    </citation>
    <scope>NUCLEOTIDE SEQUENCE [LARGE SCALE GENOMIC DNA]</scope>
    <source>
        <strain evidence="4 5">A57</strain>
    </source>
</reference>
<dbReference type="RefSeq" id="WP_376731339.1">
    <property type="nucleotide sequence ID" value="NZ_JAYMRP010000004.1"/>
</dbReference>
<feature type="domain" description="Transglycosylase SLT" evidence="3">
    <location>
        <begin position="131"/>
        <end position="231"/>
    </location>
</feature>
<dbReference type="InterPro" id="IPR023346">
    <property type="entry name" value="Lysozyme-like_dom_sf"/>
</dbReference>
<protein>
    <submittedName>
        <fullName evidence="4">Transglycosylase SLT domain-containing protein</fullName>
    </submittedName>
</protein>
<comment type="caution">
    <text evidence="4">The sequence shown here is derived from an EMBL/GenBank/DDBJ whole genome shotgun (WGS) entry which is preliminary data.</text>
</comment>
<evidence type="ECO:0000256" key="1">
    <source>
        <dbReference type="SAM" id="MobiDB-lite"/>
    </source>
</evidence>
<proteinExistence type="predicted"/>
<sequence length="270" mass="27864">MGARPGVDSQGEADKKRNSMLIGAGVGTGVLGCLFAPLLILLLLLGVLVMCAIGWILWPIVLLCEIGLLPCGGGGGGGGGGVDSTAIVDAFNSDGLGELNTEAVPGKYREVIGKAGQECAQIGAIVIVSQVQYESGFVENLVGPDGAEGLSQLPPDKFDEFGEDDDDSGETSALDGEDSIMAQARYMCSLADDIDALIAANEVQGDRLDLTLAAYDAGLDAVKEAKGVPETSRSQTYVIGVRSSFALYSEDADLSDAEYPSLDPRPTPST</sequence>
<dbReference type="InterPro" id="IPR008258">
    <property type="entry name" value="Transglycosylase_SLT_dom_1"/>
</dbReference>
<evidence type="ECO:0000313" key="4">
    <source>
        <dbReference type="EMBL" id="MFB8772378.1"/>
    </source>
</evidence>
<dbReference type="Proteomes" id="UP001585080">
    <property type="component" value="Unassembled WGS sequence"/>
</dbReference>
<gene>
    <name evidence="4" type="ORF">VSS16_06470</name>
</gene>
<keyword evidence="2" id="KW-0472">Membrane</keyword>